<proteinExistence type="predicted"/>
<evidence type="ECO:0000313" key="2">
    <source>
        <dbReference type="Proteomes" id="UP000176666"/>
    </source>
</evidence>
<accession>A0A1F5GSW7</accession>
<reference evidence="1 2" key="1">
    <citation type="journal article" date="2016" name="Nat. Commun.">
        <title>Thousands of microbial genomes shed light on interconnected biogeochemical processes in an aquifer system.</title>
        <authorList>
            <person name="Anantharaman K."/>
            <person name="Brown C.T."/>
            <person name="Hug L.A."/>
            <person name="Sharon I."/>
            <person name="Castelle C.J."/>
            <person name="Probst A.J."/>
            <person name="Thomas B.C."/>
            <person name="Singh A."/>
            <person name="Wilkins M.J."/>
            <person name="Karaoz U."/>
            <person name="Brodie E.L."/>
            <person name="Williams K.H."/>
            <person name="Hubbard S.S."/>
            <person name="Banfield J.F."/>
        </authorList>
    </citation>
    <scope>NUCLEOTIDE SEQUENCE [LARGE SCALE GENOMIC DNA]</scope>
</reference>
<dbReference type="Proteomes" id="UP000176666">
    <property type="component" value="Unassembled WGS sequence"/>
</dbReference>
<dbReference type="EMBL" id="MFBJ01000069">
    <property type="protein sequence ID" value="OGD94954.1"/>
    <property type="molecule type" value="Genomic_DNA"/>
</dbReference>
<evidence type="ECO:0000313" key="1">
    <source>
        <dbReference type="EMBL" id="OGD94954.1"/>
    </source>
</evidence>
<gene>
    <name evidence="1" type="ORF">A3F02_03850</name>
</gene>
<comment type="caution">
    <text evidence="1">The sequence shown here is derived from an EMBL/GenBank/DDBJ whole genome shotgun (WGS) entry which is preliminary data.</text>
</comment>
<organism evidence="1 2">
    <name type="scientific">Candidatus Curtissbacteria bacterium RIFCSPHIGHO2_12_FULL_38_9b</name>
    <dbReference type="NCBI Taxonomy" id="1797720"/>
    <lineage>
        <taxon>Bacteria</taxon>
        <taxon>Candidatus Curtissiibacteriota</taxon>
    </lineage>
</organism>
<name>A0A1F5GSW7_9BACT</name>
<protein>
    <submittedName>
        <fullName evidence="1">Uncharacterized protein</fullName>
    </submittedName>
</protein>
<sequence length="97" mass="11070">MKQISAASNAAAKFDLAPTIVVGQFCFFYPKWKSSSASQSDIFSAKKESSSTTVGLFYSQRSSAYFERSEKQAFLFFELVERNKLSYWKARSIFTFL</sequence>
<dbReference type="AlphaFoldDB" id="A0A1F5GSW7"/>